<sequence>MEDFLKEEDRPKVKKMMKEVPVIIFFHSTTCPHCVNTMPHWKELCSKKAEYGFGDTKLVAVGDDAIPEDAEVSGVPHFRKISKSGKISDVKGEKLSVKELVDSLKKMDGGRSLRRSRRRHSRRLRRRVRKTLR</sequence>
<dbReference type="SUPFAM" id="SSF52833">
    <property type="entry name" value="Thioredoxin-like"/>
    <property type="match status" value="1"/>
</dbReference>
<dbReference type="PROSITE" id="PS00194">
    <property type="entry name" value="THIOREDOXIN_1"/>
    <property type="match status" value="1"/>
</dbReference>
<dbReference type="CDD" id="cd02947">
    <property type="entry name" value="TRX_family"/>
    <property type="match status" value="1"/>
</dbReference>
<feature type="region of interest" description="Disordered" evidence="1">
    <location>
        <begin position="108"/>
        <end position="133"/>
    </location>
</feature>
<dbReference type="Gene3D" id="3.40.30.10">
    <property type="entry name" value="Glutaredoxin"/>
    <property type="match status" value="1"/>
</dbReference>
<protein>
    <recommendedName>
        <fullName evidence="2">Thioredoxin domain-containing protein</fullName>
    </recommendedName>
</protein>
<dbReference type="EMBL" id="MN739481">
    <property type="protein sequence ID" value="QHT07412.1"/>
    <property type="molecule type" value="Genomic_DNA"/>
</dbReference>
<accession>A0A6C0CTD7</accession>
<feature type="domain" description="Thioredoxin" evidence="2">
    <location>
        <begin position="1"/>
        <end position="109"/>
    </location>
</feature>
<evidence type="ECO:0000259" key="2">
    <source>
        <dbReference type="PROSITE" id="PS51352"/>
    </source>
</evidence>
<name>A0A6C0CTD7_9ZZZZ</name>
<dbReference type="InterPro" id="IPR013766">
    <property type="entry name" value="Thioredoxin_domain"/>
</dbReference>
<proteinExistence type="predicted"/>
<feature type="compositionally biased region" description="Basic residues" evidence="1">
    <location>
        <begin position="112"/>
        <end position="133"/>
    </location>
</feature>
<dbReference type="PROSITE" id="PS51352">
    <property type="entry name" value="THIOREDOXIN_2"/>
    <property type="match status" value="1"/>
</dbReference>
<dbReference type="AlphaFoldDB" id="A0A6C0CTD7"/>
<dbReference type="InterPro" id="IPR036249">
    <property type="entry name" value="Thioredoxin-like_sf"/>
</dbReference>
<evidence type="ECO:0000256" key="1">
    <source>
        <dbReference type="SAM" id="MobiDB-lite"/>
    </source>
</evidence>
<dbReference type="Pfam" id="PF00085">
    <property type="entry name" value="Thioredoxin"/>
    <property type="match status" value="1"/>
</dbReference>
<dbReference type="InterPro" id="IPR017937">
    <property type="entry name" value="Thioredoxin_CS"/>
</dbReference>
<reference evidence="3" key="1">
    <citation type="journal article" date="2020" name="Nature">
        <title>Giant virus diversity and host interactions through global metagenomics.</title>
        <authorList>
            <person name="Schulz F."/>
            <person name="Roux S."/>
            <person name="Paez-Espino D."/>
            <person name="Jungbluth S."/>
            <person name="Walsh D.A."/>
            <person name="Denef V.J."/>
            <person name="McMahon K.D."/>
            <person name="Konstantinidis K.T."/>
            <person name="Eloe-Fadrosh E.A."/>
            <person name="Kyrpides N.C."/>
            <person name="Woyke T."/>
        </authorList>
    </citation>
    <scope>NUCLEOTIDE SEQUENCE</scope>
    <source>
        <strain evidence="3">GVMAG-M-3300021963-12</strain>
    </source>
</reference>
<evidence type="ECO:0000313" key="3">
    <source>
        <dbReference type="EMBL" id="QHT07412.1"/>
    </source>
</evidence>
<organism evidence="3">
    <name type="scientific">viral metagenome</name>
    <dbReference type="NCBI Taxonomy" id="1070528"/>
    <lineage>
        <taxon>unclassified sequences</taxon>
        <taxon>metagenomes</taxon>
        <taxon>organismal metagenomes</taxon>
    </lineage>
</organism>